<feature type="compositionally biased region" description="Basic and acidic residues" evidence="1">
    <location>
        <begin position="62"/>
        <end position="75"/>
    </location>
</feature>
<protein>
    <submittedName>
        <fullName evidence="2">Uncharacterized protein</fullName>
    </submittedName>
</protein>
<feature type="non-terminal residue" evidence="2">
    <location>
        <position position="90"/>
    </location>
</feature>
<organism evidence="2 3">
    <name type="scientific">Rhizoctonia solani AG-3 Rhs1AP</name>
    <dbReference type="NCBI Taxonomy" id="1086054"/>
    <lineage>
        <taxon>Eukaryota</taxon>
        <taxon>Fungi</taxon>
        <taxon>Dikarya</taxon>
        <taxon>Basidiomycota</taxon>
        <taxon>Agaricomycotina</taxon>
        <taxon>Agaricomycetes</taxon>
        <taxon>Cantharellales</taxon>
        <taxon>Ceratobasidiaceae</taxon>
        <taxon>Rhizoctonia</taxon>
    </lineage>
</organism>
<sequence length="90" mass="10549">MLDNQKLSSQNRSPSLPPTLTCPTSSPSTPQGNNLYPSRRDSLSSNWEYIYKRADEFIAKRKEKGKERAEEKELDPLETPDFWEEQEWED</sequence>
<feature type="region of interest" description="Disordered" evidence="1">
    <location>
        <begin position="62"/>
        <end position="90"/>
    </location>
</feature>
<comment type="caution">
    <text evidence="2">The sequence shown here is derived from an EMBL/GenBank/DDBJ whole genome shotgun (WGS) entry which is preliminary data.</text>
</comment>
<dbReference type="EMBL" id="JATN01000322">
    <property type="protein sequence ID" value="EUC56020.1"/>
    <property type="molecule type" value="Genomic_DNA"/>
</dbReference>
<feature type="compositionally biased region" description="Acidic residues" evidence="1">
    <location>
        <begin position="76"/>
        <end position="90"/>
    </location>
</feature>
<evidence type="ECO:0000256" key="1">
    <source>
        <dbReference type="SAM" id="MobiDB-lite"/>
    </source>
</evidence>
<feature type="compositionally biased region" description="Low complexity" evidence="1">
    <location>
        <begin position="18"/>
        <end position="30"/>
    </location>
</feature>
<reference evidence="3" key="1">
    <citation type="journal article" date="2014" name="Genome Announc.">
        <title>Draft genome sequence of the plant-pathogenic soil fungus Rhizoctonia solani anastomosis group 3 strain Rhs1AP.</title>
        <authorList>
            <person name="Cubeta M.A."/>
            <person name="Thomas E."/>
            <person name="Dean R.A."/>
            <person name="Jabaji S."/>
            <person name="Neate S.M."/>
            <person name="Tavantzis S."/>
            <person name="Toda T."/>
            <person name="Vilgalys R."/>
            <person name="Bharathan N."/>
            <person name="Fedorova-Abrams N."/>
            <person name="Pakala S.B."/>
            <person name="Pakala S.M."/>
            <person name="Zafar N."/>
            <person name="Joardar V."/>
            <person name="Losada L."/>
            <person name="Nierman W.C."/>
        </authorList>
    </citation>
    <scope>NUCLEOTIDE SEQUENCE [LARGE SCALE GENOMIC DNA]</scope>
    <source>
        <strain evidence="3">AG-3</strain>
    </source>
</reference>
<feature type="region of interest" description="Disordered" evidence="1">
    <location>
        <begin position="1"/>
        <end position="41"/>
    </location>
</feature>
<dbReference type="Proteomes" id="UP000030108">
    <property type="component" value="Unassembled WGS sequence"/>
</dbReference>
<accession>X8J232</accession>
<name>X8J232_9AGAM</name>
<feature type="compositionally biased region" description="Polar residues" evidence="1">
    <location>
        <begin position="1"/>
        <end position="12"/>
    </location>
</feature>
<evidence type="ECO:0000313" key="3">
    <source>
        <dbReference type="Proteomes" id="UP000030108"/>
    </source>
</evidence>
<proteinExistence type="predicted"/>
<evidence type="ECO:0000313" key="2">
    <source>
        <dbReference type="EMBL" id="EUC56020.1"/>
    </source>
</evidence>
<gene>
    <name evidence="2" type="ORF">RSOL_155460</name>
</gene>
<dbReference type="AlphaFoldDB" id="X8J232"/>